<reference evidence="1 2" key="1">
    <citation type="submission" date="2020-08" db="EMBL/GenBank/DDBJ databases">
        <title>Sequencing the genomes of 1000 actinobacteria strains.</title>
        <authorList>
            <person name="Klenk H.-P."/>
        </authorList>
    </citation>
    <scope>NUCLEOTIDE SEQUENCE [LARGE SCALE GENOMIC DNA]</scope>
    <source>
        <strain evidence="1 2">DSM 102122</strain>
    </source>
</reference>
<evidence type="ECO:0000313" key="2">
    <source>
        <dbReference type="Proteomes" id="UP000542813"/>
    </source>
</evidence>
<dbReference type="SUPFAM" id="SSF47598">
    <property type="entry name" value="Ribbon-helix-helix"/>
    <property type="match status" value="1"/>
</dbReference>
<comment type="caution">
    <text evidence="1">The sequence shown here is derived from an EMBL/GenBank/DDBJ whole genome shotgun (WGS) entry which is preliminary data.</text>
</comment>
<evidence type="ECO:0000313" key="1">
    <source>
        <dbReference type="EMBL" id="MBB5788164.1"/>
    </source>
</evidence>
<dbReference type="EMBL" id="JACHMM010000001">
    <property type="protein sequence ID" value="MBB5788164.1"/>
    <property type="molecule type" value="Genomic_DNA"/>
</dbReference>
<gene>
    <name evidence="1" type="ORF">HD601_002739</name>
</gene>
<accession>A0A7W9GQI7</accession>
<sequence length="77" mass="8162">METKPIQIRDVPVDALDVMRIRAAAEGMSLASYLRRMVIEAAAQPTVAEVLARAAQRPAAGLTMADIVAATRAGRGE</sequence>
<dbReference type="Proteomes" id="UP000542813">
    <property type="component" value="Unassembled WGS sequence"/>
</dbReference>
<name>A0A7W9GQI7_9ACTN</name>
<dbReference type="InterPro" id="IPR010985">
    <property type="entry name" value="Ribbon_hlx_hlx"/>
</dbReference>
<keyword evidence="2" id="KW-1185">Reference proteome</keyword>
<protein>
    <submittedName>
        <fullName evidence="1">Plasmid stability protein</fullName>
    </submittedName>
</protein>
<dbReference type="RefSeq" id="WP_184822684.1">
    <property type="nucleotide sequence ID" value="NZ_JACHMM010000001.1"/>
</dbReference>
<organism evidence="1 2">
    <name type="scientific">Jiangella mangrovi</name>
    <dbReference type="NCBI Taxonomy" id="1524084"/>
    <lineage>
        <taxon>Bacteria</taxon>
        <taxon>Bacillati</taxon>
        <taxon>Actinomycetota</taxon>
        <taxon>Actinomycetes</taxon>
        <taxon>Jiangellales</taxon>
        <taxon>Jiangellaceae</taxon>
        <taxon>Jiangella</taxon>
    </lineage>
</organism>
<dbReference type="GO" id="GO:0006355">
    <property type="term" value="P:regulation of DNA-templated transcription"/>
    <property type="evidence" value="ECO:0007669"/>
    <property type="project" value="InterPro"/>
</dbReference>
<dbReference type="AlphaFoldDB" id="A0A7W9GQI7"/>
<proteinExistence type="predicted"/>